<protein>
    <recommendedName>
        <fullName evidence="1">BTB domain-containing protein</fullName>
    </recommendedName>
</protein>
<accession>C3YM04</accession>
<dbReference type="InterPro" id="IPR000210">
    <property type="entry name" value="BTB/POZ_dom"/>
</dbReference>
<dbReference type="eggNOG" id="KOG4350">
    <property type="taxonomic scope" value="Eukaryota"/>
</dbReference>
<sequence>MSGEHNERIMVGDVKKFAEDARKMVNSQEFSDVKFVIGDERRNIYGHRCLLASRCEVFRVMFADHEQRGKDTTMYPFVLQDTNPDVFLSMLEYIYTSCVTLDVHTAIDVLAMSVGYALGELTKLCEKYICDSLSINSASEAIQAAVTYSLDDLGQTCLAFIEDNTSEVVKTKGFHELSDTALGVILQSDRLALDEPDLLEAVRDWATVNSVSWPVVVGKPVAEVAEKVIGHVRLPLLVPDELSRVEQDNKDQLVPVEQISFTWKFHAMKTPEAGNPIFRLRRGTVDREHHKVLPKKADK</sequence>
<dbReference type="InterPro" id="IPR011333">
    <property type="entry name" value="SKP1/BTB/POZ_sf"/>
</dbReference>
<dbReference type="CDD" id="cd18494">
    <property type="entry name" value="BACK_BTBD19"/>
    <property type="match status" value="1"/>
</dbReference>
<dbReference type="STRING" id="7739.C3YM04"/>
<dbReference type="PROSITE" id="PS50097">
    <property type="entry name" value="BTB"/>
    <property type="match status" value="1"/>
</dbReference>
<dbReference type="InParanoid" id="C3YM04"/>
<evidence type="ECO:0000313" key="2">
    <source>
        <dbReference type="EMBL" id="EEN58598.1"/>
    </source>
</evidence>
<evidence type="ECO:0000259" key="1">
    <source>
        <dbReference type="PROSITE" id="PS50097"/>
    </source>
</evidence>
<dbReference type="EMBL" id="GG666529">
    <property type="protein sequence ID" value="EEN58598.1"/>
    <property type="molecule type" value="Genomic_DNA"/>
</dbReference>
<dbReference type="Pfam" id="PF07707">
    <property type="entry name" value="BACK"/>
    <property type="match status" value="1"/>
</dbReference>
<dbReference type="Gene3D" id="1.25.40.420">
    <property type="match status" value="1"/>
</dbReference>
<dbReference type="SMART" id="SM00225">
    <property type="entry name" value="BTB"/>
    <property type="match status" value="1"/>
</dbReference>
<dbReference type="PANTHER" id="PTHR46965:SF1">
    <property type="entry name" value="BTB_POZ DOMAIN-CONTAINING PROTEIN 19"/>
    <property type="match status" value="1"/>
</dbReference>
<dbReference type="AlphaFoldDB" id="C3YM04"/>
<dbReference type="CDD" id="cd18294">
    <property type="entry name" value="BTB_POZ_BTBD19"/>
    <property type="match status" value="1"/>
</dbReference>
<dbReference type="Pfam" id="PF00651">
    <property type="entry name" value="BTB"/>
    <property type="match status" value="1"/>
</dbReference>
<dbReference type="InterPro" id="IPR011705">
    <property type="entry name" value="BACK"/>
</dbReference>
<dbReference type="SUPFAM" id="SSF54695">
    <property type="entry name" value="POZ domain"/>
    <property type="match status" value="1"/>
</dbReference>
<reference evidence="2" key="1">
    <citation type="journal article" date="2008" name="Nature">
        <title>The amphioxus genome and the evolution of the chordate karyotype.</title>
        <authorList>
            <consortium name="US DOE Joint Genome Institute (JGI-PGF)"/>
            <person name="Putnam N.H."/>
            <person name="Butts T."/>
            <person name="Ferrier D.E.K."/>
            <person name="Furlong R.F."/>
            <person name="Hellsten U."/>
            <person name="Kawashima T."/>
            <person name="Robinson-Rechavi M."/>
            <person name="Shoguchi E."/>
            <person name="Terry A."/>
            <person name="Yu J.-K."/>
            <person name="Benito-Gutierrez E.L."/>
            <person name="Dubchak I."/>
            <person name="Garcia-Fernandez J."/>
            <person name="Gibson-Brown J.J."/>
            <person name="Grigoriev I.V."/>
            <person name="Horton A.C."/>
            <person name="de Jong P.J."/>
            <person name="Jurka J."/>
            <person name="Kapitonov V.V."/>
            <person name="Kohara Y."/>
            <person name="Kuroki Y."/>
            <person name="Lindquist E."/>
            <person name="Lucas S."/>
            <person name="Osoegawa K."/>
            <person name="Pennacchio L.A."/>
            <person name="Salamov A.A."/>
            <person name="Satou Y."/>
            <person name="Sauka-Spengler T."/>
            <person name="Schmutz J."/>
            <person name="Shin-I T."/>
            <person name="Toyoda A."/>
            <person name="Bronner-Fraser M."/>
            <person name="Fujiyama A."/>
            <person name="Holland L.Z."/>
            <person name="Holland P.W.H."/>
            <person name="Satoh N."/>
            <person name="Rokhsar D.S."/>
        </authorList>
    </citation>
    <scope>NUCLEOTIDE SEQUENCE [LARGE SCALE GENOMIC DNA]</scope>
    <source>
        <strain evidence="2">S238N-H82</strain>
        <tissue evidence="2">Testes</tissue>
    </source>
</reference>
<name>C3YM04_BRAFL</name>
<dbReference type="InterPro" id="IPR042846">
    <property type="entry name" value="BTBD19"/>
</dbReference>
<dbReference type="SMART" id="SM00875">
    <property type="entry name" value="BACK"/>
    <property type="match status" value="1"/>
</dbReference>
<dbReference type="Gene3D" id="3.30.710.10">
    <property type="entry name" value="Potassium Channel Kv1.1, Chain A"/>
    <property type="match status" value="1"/>
</dbReference>
<dbReference type="PANTHER" id="PTHR46965">
    <property type="entry name" value="BTB/POZ DOMAIN-CONTAINING PROTEIN 19"/>
    <property type="match status" value="1"/>
</dbReference>
<proteinExistence type="predicted"/>
<organism>
    <name type="scientific">Branchiostoma floridae</name>
    <name type="common">Florida lancelet</name>
    <name type="synonym">Amphioxus</name>
    <dbReference type="NCBI Taxonomy" id="7739"/>
    <lineage>
        <taxon>Eukaryota</taxon>
        <taxon>Metazoa</taxon>
        <taxon>Chordata</taxon>
        <taxon>Cephalochordata</taxon>
        <taxon>Leptocardii</taxon>
        <taxon>Amphioxiformes</taxon>
        <taxon>Branchiostomatidae</taxon>
        <taxon>Branchiostoma</taxon>
    </lineage>
</organism>
<feature type="domain" description="BTB" evidence="1">
    <location>
        <begin position="31"/>
        <end position="103"/>
    </location>
</feature>
<gene>
    <name evidence="2" type="ORF">BRAFLDRAFT_281513</name>
</gene>